<dbReference type="Proteomes" id="UP001168821">
    <property type="component" value="Unassembled WGS sequence"/>
</dbReference>
<keyword evidence="6 8" id="KW-0675">Receptor</keyword>
<dbReference type="PANTHER" id="PTHR21143:SF104">
    <property type="entry name" value="GUSTATORY RECEPTOR 8A-RELATED"/>
    <property type="match status" value="1"/>
</dbReference>
<dbReference type="GO" id="GO:0050909">
    <property type="term" value="P:sensory perception of taste"/>
    <property type="evidence" value="ECO:0007669"/>
    <property type="project" value="InterPro"/>
</dbReference>
<evidence type="ECO:0000256" key="9">
    <source>
        <dbReference type="SAM" id="SignalP"/>
    </source>
</evidence>
<comment type="subcellular location">
    <subcellularLocation>
        <location evidence="1 8">Cell membrane</location>
        <topology evidence="1 8">Multi-pass membrane protein</topology>
    </subcellularLocation>
</comment>
<evidence type="ECO:0000256" key="4">
    <source>
        <dbReference type="ARBA" id="ARBA00022989"/>
    </source>
</evidence>
<dbReference type="GO" id="GO:0030425">
    <property type="term" value="C:dendrite"/>
    <property type="evidence" value="ECO:0007669"/>
    <property type="project" value="TreeGrafter"/>
</dbReference>
<evidence type="ECO:0000313" key="10">
    <source>
        <dbReference type="EMBL" id="KAJ3653017.1"/>
    </source>
</evidence>
<dbReference type="GO" id="GO:0007165">
    <property type="term" value="P:signal transduction"/>
    <property type="evidence" value="ECO:0007669"/>
    <property type="project" value="UniProtKB-KW"/>
</dbReference>
<dbReference type="PANTHER" id="PTHR21143">
    <property type="entry name" value="INVERTEBRATE GUSTATORY RECEPTOR"/>
    <property type="match status" value="1"/>
</dbReference>
<keyword evidence="7 8" id="KW-0807">Transducer</keyword>
<dbReference type="GO" id="GO:0008049">
    <property type="term" value="P:male courtship behavior"/>
    <property type="evidence" value="ECO:0007669"/>
    <property type="project" value="TreeGrafter"/>
</dbReference>
<evidence type="ECO:0000256" key="8">
    <source>
        <dbReference type="RuleBase" id="RU363108"/>
    </source>
</evidence>
<evidence type="ECO:0000256" key="1">
    <source>
        <dbReference type="ARBA" id="ARBA00004651"/>
    </source>
</evidence>
<feature type="transmembrane region" description="Helical" evidence="8">
    <location>
        <begin position="119"/>
        <end position="140"/>
    </location>
</feature>
<dbReference type="GO" id="GO:0005886">
    <property type="term" value="C:plasma membrane"/>
    <property type="evidence" value="ECO:0007669"/>
    <property type="project" value="UniProtKB-SubCell"/>
</dbReference>
<evidence type="ECO:0000256" key="5">
    <source>
        <dbReference type="ARBA" id="ARBA00023136"/>
    </source>
</evidence>
<dbReference type="Pfam" id="PF08395">
    <property type="entry name" value="7tm_7"/>
    <property type="match status" value="1"/>
</dbReference>
<accession>A0AA38MDX1</accession>
<feature type="transmembrane region" description="Helical" evidence="8">
    <location>
        <begin position="220"/>
        <end position="244"/>
    </location>
</feature>
<evidence type="ECO:0000256" key="7">
    <source>
        <dbReference type="ARBA" id="ARBA00023224"/>
    </source>
</evidence>
<keyword evidence="9" id="KW-0732">Signal</keyword>
<evidence type="ECO:0000313" key="11">
    <source>
        <dbReference type="Proteomes" id="UP001168821"/>
    </source>
</evidence>
<evidence type="ECO:0000256" key="6">
    <source>
        <dbReference type="ARBA" id="ARBA00023170"/>
    </source>
</evidence>
<comment type="caution">
    <text evidence="10">The sequence shown here is derived from an EMBL/GenBank/DDBJ whole genome shotgun (WGS) entry which is preliminary data.</text>
</comment>
<comment type="caution">
    <text evidence="8">Lacks conserved residue(s) required for the propagation of feature annotation.</text>
</comment>
<feature type="transmembrane region" description="Helical" evidence="8">
    <location>
        <begin position="335"/>
        <end position="355"/>
    </location>
</feature>
<comment type="function">
    <text evidence="8">Gustatory receptor which mediates acceptance or avoidance behavior, depending on its substrates.</text>
</comment>
<dbReference type="GO" id="GO:0043025">
    <property type="term" value="C:neuronal cell body"/>
    <property type="evidence" value="ECO:0007669"/>
    <property type="project" value="TreeGrafter"/>
</dbReference>
<keyword evidence="11" id="KW-1185">Reference proteome</keyword>
<evidence type="ECO:0000256" key="3">
    <source>
        <dbReference type="ARBA" id="ARBA00022692"/>
    </source>
</evidence>
<gene>
    <name evidence="10" type="ORF">Zmor_018936</name>
</gene>
<evidence type="ECO:0000256" key="2">
    <source>
        <dbReference type="ARBA" id="ARBA00022475"/>
    </source>
</evidence>
<sequence length="365" mass="42606">MGFQLLSFVFRVGGLIAASPPSTNLSPPTWTRKVYNMMIFALFVYRIVSLMKAREFFLTRERINLIEYNLTYWSTCAQNFYIMVVLNLYKHNKWVRLLECLKTSGELLQIPNNKKSKPFIIFFTTNLLHLTVNGGILYILSWARTNYLQEYFVIHFHIYLDFFNKCLSYVILQMITTRYKRLRRIILTNTKKSQIRPSFLKKVEYSVRFLKNTVDAYNDLFGWSVFFTIAFTILHIINAVTYLLFMPGSLNFFQQILIQLSLIFGILSSTIALLFAYDSVLKEFDKIVSVCLGIEHSCSATILEELKVKQFKNYVLKNSPKFTAASFFGVGRWTILSFFSIFVDFLIVVVQALSFQKSNLNVYLA</sequence>
<keyword evidence="5 8" id="KW-0472">Membrane</keyword>
<organism evidence="10 11">
    <name type="scientific">Zophobas morio</name>
    <dbReference type="NCBI Taxonomy" id="2755281"/>
    <lineage>
        <taxon>Eukaryota</taxon>
        <taxon>Metazoa</taxon>
        <taxon>Ecdysozoa</taxon>
        <taxon>Arthropoda</taxon>
        <taxon>Hexapoda</taxon>
        <taxon>Insecta</taxon>
        <taxon>Pterygota</taxon>
        <taxon>Neoptera</taxon>
        <taxon>Endopterygota</taxon>
        <taxon>Coleoptera</taxon>
        <taxon>Polyphaga</taxon>
        <taxon>Cucujiformia</taxon>
        <taxon>Tenebrionidae</taxon>
        <taxon>Zophobas</taxon>
    </lineage>
</organism>
<name>A0AA38MDX1_9CUCU</name>
<dbReference type="GO" id="GO:0030424">
    <property type="term" value="C:axon"/>
    <property type="evidence" value="ECO:0007669"/>
    <property type="project" value="TreeGrafter"/>
</dbReference>
<keyword evidence="3 8" id="KW-0812">Transmembrane</keyword>
<dbReference type="GO" id="GO:0007635">
    <property type="term" value="P:chemosensory behavior"/>
    <property type="evidence" value="ECO:0007669"/>
    <property type="project" value="TreeGrafter"/>
</dbReference>
<feature type="chain" id="PRO_5041443337" description="Gustatory receptor" evidence="9">
    <location>
        <begin position="18"/>
        <end position="365"/>
    </location>
</feature>
<comment type="similarity">
    <text evidence="8">Belongs to the insect chemoreceptor superfamily. Gustatory receptor (GR) family.</text>
</comment>
<feature type="transmembrane region" description="Helical" evidence="8">
    <location>
        <begin position="256"/>
        <end position="277"/>
    </location>
</feature>
<dbReference type="EMBL" id="JALNTZ010000005">
    <property type="protein sequence ID" value="KAJ3653017.1"/>
    <property type="molecule type" value="Genomic_DNA"/>
</dbReference>
<proteinExistence type="inferred from homology"/>
<reference evidence="10" key="1">
    <citation type="journal article" date="2023" name="G3 (Bethesda)">
        <title>Whole genome assemblies of Zophobas morio and Tenebrio molitor.</title>
        <authorList>
            <person name="Kaur S."/>
            <person name="Stinson S.A."/>
            <person name="diCenzo G.C."/>
        </authorList>
    </citation>
    <scope>NUCLEOTIDE SEQUENCE</scope>
    <source>
        <strain evidence="10">QUZm001</strain>
    </source>
</reference>
<dbReference type="InterPro" id="IPR013604">
    <property type="entry name" value="7TM_chemorcpt"/>
</dbReference>
<feature type="signal peptide" evidence="9">
    <location>
        <begin position="1"/>
        <end position="17"/>
    </location>
</feature>
<dbReference type="AlphaFoldDB" id="A0AA38MDX1"/>
<protein>
    <recommendedName>
        <fullName evidence="8">Gustatory receptor</fullName>
    </recommendedName>
</protein>
<keyword evidence="4 8" id="KW-1133">Transmembrane helix</keyword>
<feature type="transmembrane region" description="Helical" evidence="8">
    <location>
        <begin position="34"/>
        <end position="53"/>
    </location>
</feature>
<keyword evidence="2 8" id="KW-1003">Cell membrane</keyword>
<feature type="transmembrane region" description="Helical" evidence="8">
    <location>
        <begin position="152"/>
        <end position="175"/>
    </location>
</feature>